<gene>
    <name evidence="2" type="ORF">S01H1_62517</name>
</gene>
<organism evidence="2">
    <name type="scientific">marine sediment metagenome</name>
    <dbReference type="NCBI Taxonomy" id="412755"/>
    <lineage>
        <taxon>unclassified sequences</taxon>
        <taxon>metagenomes</taxon>
        <taxon>ecological metagenomes</taxon>
    </lineage>
</organism>
<reference evidence="2" key="1">
    <citation type="journal article" date="2014" name="Front. Microbiol.">
        <title>High frequency of phylogenetically diverse reductive dehalogenase-homologous genes in deep subseafloor sedimentary metagenomes.</title>
        <authorList>
            <person name="Kawai M."/>
            <person name="Futagami T."/>
            <person name="Toyoda A."/>
            <person name="Takaki Y."/>
            <person name="Nishi S."/>
            <person name="Hori S."/>
            <person name="Arai W."/>
            <person name="Tsubouchi T."/>
            <person name="Morono Y."/>
            <person name="Uchiyama I."/>
            <person name="Ito T."/>
            <person name="Fujiyama A."/>
            <person name="Inagaki F."/>
            <person name="Takami H."/>
        </authorList>
    </citation>
    <scope>NUCLEOTIDE SEQUENCE</scope>
    <source>
        <strain evidence="2">Expedition CK06-06</strain>
    </source>
</reference>
<name>X0YY36_9ZZZZ</name>
<dbReference type="EMBL" id="BARS01041067">
    <property type="protein sequence ID" value="GAG41441.1"/>
    <property type="molecule type" value="Genomic_DNA"/>
</dbReference>
<evidence type="ECO:0000313" key="2">
    <source>
        <dbReference type="EMBL" id="GAG41441.1"/>
    </source>
</evidence>
<sequence>MSDSKAKPSQDKPVPSKPTRPLPRTNPGVVVKEAGKGGKK</sequence>
<protein>
    <submittedName>
        <fullName evidence="2">Uncharacterized protein</fullName>
    </submittedName>
</protein>
<feature type="region of interest" description="Disordered" evidence="1">
    <location>
        <begin position="1"/>
        <end position="40"/>
    </location>
</feature>
<proteinExistence type="predicted"/>
<dbReference type="AlphaFoldDB" id="X0YY36"/>
<evidence type="ECO:0000256" key="1">
    <source>
        <dbReference type="SAM" id="MobiDB-lite"/>
    </source>
</evidence>
<accession>X0YY36</accession>
<feature type="compositionally biased region" description="Basic and acidic residues" evidence="1">
    <location>
        <begin position="1"/>
        <end position="10"/>
    </location>
</feature>
<comment type="caution">
    <text evidence="2">The sequence shown here is derived from an EMBL/GenBank/DDBJ whole genome shotgun (WGS) entry which is preliminary data.</text>
</comment>